<keyword evidence="7" id="KW-1185">Reference proteome</keyword>
<dbReference type="PANTHER" id="PTHR43191:SF2">
    <property type="entry name" value="RRNA METHYLTRANSFERASE 3, MITOCHONDRIAL"/>
    <property type="match status" value="1"/>
</dbReference>
<comment type="similarity">
    <text evidence="1">Belongs to the class IV-like SAM-binding methyltransferase superfamily. RNA methyltransferase TrmH family.</text>
</comment>
<feature type="domain" description="MRM3-like substrate binding" evidence="5">
    <location>
        <begin position="21"/>
        <end position="100"/>
    </location>
</feature>
<comment type="caution">
    <text evidence="6">The sequence shown here is derived from an EMBL/GenBank/DDBJ whole genome shotgun (WGS) entry which is preliminary data.</text>
</comment>
<keyword evidence="2 6" id="KW-0489">Methyltransferase</keyword>
<dbReference type="InterPro" id="IPR051259">
    <property type="entry name" value="rRNA_Methyltransferase"/>
</dbReference>
<dbReference type="Pfam" id="PF00588">
    <property type="entry name" value="SpoU_methylase"/>
    <property type="match status" value="1"/>
</dbReference>
<dbReference type="InterPro" id="IPR029028">
    <property type="entry name" value="Alpha/beta_knot_MTases"/>
</dbReference>
<keyword evidence="3 6" id="KW-0808">Transferase</keyword>
<evidence type="ECO:0000256" key="1">
    <source>
        <dbReference type="ARBA" id="ARBA00007228"/>
    </source>
</evidence>
<dbReference type="GO" id="GO:0008173">
    <property type="term" value="F:RNA methyltransferase activity"/>
    <property type="evidence" value="ECO:0007669"/>
    <property type="project" value="InterPro"/>
</dbReference>
<dbReference type="GO" id="GO:0003723">
    <property type="term" value="F:RNA binding"/>
    <property type="evidence" value="ECO:0007669"/>
    <property type="project" value="InterPro"/>
</dbReference>
<dbReference type="Pfam" id="PF22435">
    <property type="entry name" value="MRM3-like_sub_bind"/>
    <property type="match status" value="1"/>
</dbReference>
<dbReference type="GO" id="GO:0006396">
    <property type="term" value="P:RNA processing"/>
    <property type="evidence" value="ECO:0007669"/>
    <property type="project" value="InterPro"/>
</dbReference>
<feature type="domain" description="tRNA/rRNA methyltransferase SpoU type" evidence="4">
    <location>
        <begin position="117"/>
        <end position="252"/>
    </location>
</feature>
<gene>
    <name evidence="6" type="ORF">FRX97_07450</name>
</gene>
<proteinExistence type="inferred from homology"/>
<dbReference type="InterPro" id="IPR029064">
    <property type="entry name" value="Ribosomal_eL30-like_sf"/>
</dbReference>
<dbReference type="EMBL" id="VORB01000006">
    <property type="protein sequence ID" value="TXC78546.1"/>
    <property type="molecule type" value="Genomic_DNA"/>
</dbReference>
<evidence type="ECO:0000256" key="2">
    <source>
        <dbReference type="ARBA" id="ARBA00022603"/>
    </source>
</evidence>
<dbReference type="Gene3D" id="3.30.1330.30">
    <property type="match status" value="1"/>
</dbReference>
<protein>
    <submittedName>
        <fullName evidence="6">RNA methyltransferase</fullName>
    </submittedName>
</protein>
<evidence type="ECO:0000256" key="3">
    <source>
        <dbReference type="ARBA" id="ARBA00022679"/>
    </source>
</evidence>
<evidence type="ECO:0000313" key="6">
    <source>
        <dbReference type="EMBL" id="TXC78546.1"/>
    </source>
</evidence>
<evidence type="ECO:0000259" key="4">
    <source>
        <dbReference type="Pfam" id="PF00588"/>
    </source>
</evidence>
<dbReference type="CDD" id="cd18109">
    <property type="entry name" value="SpoU-like_RNA-MTase"/>
    <property type="match status" value="1"/>
</dbReference>
<dbReference type="OrthoDB" id="9785673at2"/>
<dbReference type="Proteomes" id="UP000321168">
    <property type="component" value="Unassembled WGS sequence"/>
</dbReference>
<dbReference type="InterPro" id="IPR001537">
    <property type="entry name" value="SpoU_MeTrfase"/>
</dbReference>
<dbReference type="Gene3D" id="3.40.1280.10">
    <property type="match status" value="1"/>
</dbReference>
<evidence type="ECO:0000313" key="7">
    <source>
        <dbReference type="Proteomes" id="UP000321168"/>
    </source>
</evidence>
<dbReference type="SUPFAM" id="SSF55315">
    <property type="entry name" value="L30e-like"/>
    <property type="match status" value="1"/>
</dbReference>
<accession>A0A5C6V279</accession>
<name>A0A5C6V279_9FLAO</name>
<dbReference type="SUPFAM" id="SSF75217">
    <property type="entry name" value="alpha/beta knot"/>
    <property type="match status" value="1"/>
</dbReference>
<sequence length="257" mass="28577">MYFSGLNQEYSMTTISLQQSKLIKRLSLKKYRKTEGLFIAEGRKLLKEFVDHNPKAISHVYISEEEFAKNGHWLEGFSKSIHSEKDIAKHSQLKTSPGIICLIHIPDTPPIIKEGWTLVLDGVSDPGNVGSIIRIADWFGINQVVCTLETADCFNIKVVQSTMGSLARVVPSYRGNGEIESWLKEDERIVFKAEMEGESVFKTSFPSQGILLMGSESHGVGELFQNLGESVTIPRFGKAESLNVGVATGIICSHIFR</sequence>
<dbReference type="InterPro" id="IPR029026">
    <property type="entry name" value="tRNA_m1G_MTases_N"/>
</dbReference>
<evidence type="ECO:0000259" key="5">
    <source>
        <dbReference type="Pfam" id="PF22435"/>
    </source>
</evidence>
<dbReference type="InterPro" id="IPR053888">
    <property type="entry name" value="MRM3-like_sub_bind"/>
</dbReference>
<reference evidence="6 7" key="1">
    <citation type="submission" date="2019-08" db="EMBL/GenBank/DDBJ databases">
        <title>Genome of Luteibaculum oceani JCM 18817.</title>
        <authorList>
            <person name="Bowman J.P."/>
        </authorList>
    </citation>
    <scope>NUCLEOTIDE SEQUENCE [LARGE SCALE GENOMIC DNA]</scope>
    <source>
        <strain evidence="6 7">JCM 18817</strain>
    </source>
</reference>
<dbReference type="AlphaFoldDB" id="A0A5C6V279"/>
<organism evidence="6 7">
    <name type="scientific">Luteibaculum oceani</name>
    <dbReference type="NCBI Taxonomy" id="1294296"/>
    <lineage>
        <taxon>Bacteria</taxon>
        <taxon>Pseudomonadati</taxon>
        <taxon>Bacteroidota</taxon>
        <taxon>Flavobacteriia</taxon>
        <taxon>Flavobacteriales</taxon>
        <taxon>Luteibaculaceae</taxon>
        <taxon>Luteibaculum</taxon>
    </lineage>
</organism>
<dbReference type="GO" id="GO:0032259">
    <property type="term" value="P:methylation"/>
    <property type="evidence" value="ECO:0007669"/>
    <property type="project" value="UniProtKB-KW"/>
</dbReference>
<dbReference type="PANTHER" id="PTHR43191">
    <property type="entry name" value="RRNA METHYLTRANSFERASE 3"/>
    <property type="match status" value="1"/>
</dbReference>